<proteinExistence type="predicted"/>
<dbReference type="AlphaFoldDB" id="A0A212UAF5"/>
<dbReference type="InterPro" id="IPR025345">
    <property type="entry name" value="DUF4249"/>
</dbReference>
<sequence length="394" mass="44491">MVVWLRRYSFLLLFFCVSGCIEPFEPKVTDKSTDYLVVDGAINSQGMTVIRLSRTTGLAQNAKVPIEGKARVFIEEEAGKQYPLLEGPVGTYTSAALTLPAGKAVRLHFTTVGGREYASDFTPVKTTPAIDSVTWRARQEGVQIYVNAHDDTQQSRYYRWTYDETWEFTSGFLSVIKYDRGNMVYRTASEDIYHCWSSAVSTAIKLGTTTKLGQDVVSQQPITLLPPNSTKLRYKYSILVKQYAQTLEEYQYWEALRKNTENIGTLFDPLPTQTVGNVHNLANKSEVVIGFVGAQSVTEKRIFIDEARLPHDWTYITGYENCIVPDTMERPFTGGGAAVPLTQQQKIDFFKAGVDIPIDEYVRPGTSTVNYLYSTAECVDCRRRGTNVRPSFWR</sequence>
<dbReference type="OrthoDB" id="1062680at2"/>
<protein>
    <recommendedName>
        <fullName evidence="3">DUF4249 domain-containing protein</fullName>
    </recommendedName>
</protein>
<evidence type="ECO:0008006" key="3">
    <source>
        <dbReference type="Google" id="ProtNLM"/>
    </source>
</evidence>
<dbReference type="RefSeq" id="WP_088844077.1">
    <property type="nucleotide sequence ID" value="NZ_FYEW01000002.1"/>
</dbReference>
<accession>A0A212UAF5</accession>
<evidence type="ECO:0000313" key="1">
    <source>
        <dbReference type="EMBL" id="SNC75176.1"/>
    </source>
</evidence>
<evidence type="ECO:0000313" key="2">
    <source>
        <dbReference type="Proteomes" id="UP000198131"/>
    </source>
</evidence>
<dbReference type="EMBL" id="FYEW01000002">
    <property type="protein sequence ID" value="SNC75176.1"/>
    <property type="molecule type" value="Genomic_DNA"/>
</dbReference>
<keyword evidence="2" id="KW-1185">Reference proteome</keyword>
<name>A0A212UAF5_9BACT</name>
<gene>
    <name evidence="1" type="ORF">SAMN06265337_2742</name>
</gene>
<reference evidence="2" key="1">
    <citation type="submission" date="2017-06" db="EMBL/GenBank/DDBJ databases">
        <authorList>
            <person name="Varghese N."/>
            <person name="Submissions S."/>
        </authorList>
    </citation>
    <scope>NUCLEOTIDE SEQUENCE [LARGE SCALE GENOMIC DNA]</scope>
    <source>
        <strain evidence="2">DSM 11116</strain>
    </source>
</reference>
<dbReference type="Pfam" id="PF14054">
    <property type="entry name" value="DUF4249"/>
    <property type="match status" value="1"/>
</dbReference>
<dbReference type="Proteomes" id="UP000198131">
    <property type="component" value="Unassembled WGS sequence"/>
</dbReference>
<organism evidence="1 2">
    <name type="scientific">Hymenobacter gelipurpurascens</name>
    <dbReference type="NCBI Taxonomy" id="89968"/>
    <lineage>
        <taxon>Bacteria</taxon>
        <taxon>Pseudomonadati</taxon>
        <taxon>Bacteroidota</taxon>
        <taxon>Cytophagia</taxon>
        <taxon>Cytophagales</taxon>
        <taxon>Hymenobacteraceae</taxon>
        <taxon>Hymenobacter</taxon>
    </lineage>
</organism>